<reference evidence="3 4" key="1">
    <citation type="submission" date="2015-05" db="EMBL/GenBank/DDBJ databases">
        <title>Complete genome of Marinobacter psychrophilus strain 20041T isolated from sea-ice of the Canadian Basin.</title>
        <authorList>
            <person name="Song L."/>
            <person name="Ren L."/>
            <person name="Yu Y."/>
            <person name="Wang X."/>
        </authorList>
    </citation>
    <scope>NUCLEOTIDE SEQUENCE [LARGE SCALE GENOMIC DNA]</scope>
    <source>
        <strain evidence="3 4">20041</strain>
    </source>
</reference>
<dbReference type="HAMAP" id="MF_01866">
    <property type="entry name" value="UPF0745"/>
    <property type="match status" value="1"/>
</dbReference>
<evidence type="ECO:0000256" key="1">
    <source>
        <dbReference type="HAMAP-Rule" id="MF_01866"/>
    </source>
</evidence>
<evidence type="ECO:0000313" key="4">
    <source>
        <dbReference type="Proteomes" id="UP000036406"/>
    </source>
</evidence>
<dbReference type="PROSITE" id="PS51648">
    <property type="entry name" value="YCGL"/>
    <property type="match status" value="1"/>
</dbReference>
<name>A0A0H4I199_9GAMM</name>
<dbReference type="Proteomes" id="UP000036406">
    <property type="component" value="Chromosome"/>
</dbReference>
<dbReference type="Pfam" id="PF05166">
    <property type="entry name" value="YcgL"/>
    <property type="match status" value="1"/>
</dbReference>
<accession>A0A0H4I199</accession>
<dbReference type="PANTHER" id="PTHR38109:SF1">
    <property type="entry name" value="PROTEIN YCGL"/>
    <property type="match status" value="1"/>
</dbReference>
<dbReference type="AlphaFoldDB" id="A0A0H4I199"/>
<dbReference type="SUPFAM" id="SSF160191">
    <property type="entry name" value="YcgL-like"/>
    <property type="match status" value="1"/>
</dbReference>
<dbReference type="STRING" id="330734.ABA45_10235"/>
<dbReference type="KEGG" id="mpq:ABA45_10235"/>
<dbReference type="InterPro" id="IPR038068">
    <property type="entry name" value="YcgL-like_sf"/>
</dbReference>
<dbReference type="Gene3D" id="3.10.510.20">
    <property type="entry name" value="YcgL domain"/>
    <property type="match status" value="1"/>
</dbReference>
<dbReference type="PATRIC" id="fig|330734.3.peg.2151"/>
<proteinExistence type="inferred from homology"/>
<dbReference type="PANTHER" id="PTHR38109">
    <property type="entry name" value="PROTEIN YCGL"/>
    <property type="match status" value="1"/>
</dbReference>
<sequence>MTKTHDFVSVFRSSKKPDTYLYVRRGHLWDDLPEALRTLFGKPVHAMDVVLTPERKLARTSAEKVLAGIADKGFFLQMPEEQDMAIVEFKMKLGQRNR</sequence>
<evidence type="ECO:0000259" key="2">
    <source>
        <dbReference type="PROSITE" id="PS51648"/>
    </source>
</evidence>
<protein>
    <recommendedName>
        <fullName evidence="1">YcgL domain-containing protein ABA45_10235</fullName>
    </recommendedName>
</protein>
<dbReference type="RefSeq" id="WP_048385869.1">
    <property type="nucleotide sequence ID" value="NZ_CP011494.1"/>
</dbReference>
<dbReference type="EMBL" id="CP011494">
    <property type="protein sequence ID" value="AKO52741.1"/>
    <property type="molecule type" value="Genomic_DNA"/>
</dbReference>
<feature type="domain" description="YcgL" evidence="2">
    <location>
        <begin position="6"/>
        <end position="90"/>
    </location>
</feature>
<evidence type="ECO:0000313" key="3">
    <source>
        <dbReference type="EMBL" id="AKO52741.1"/>
    </source>
</evidence>
<gene>
    <name evidence="3" type="ORF">ABA45_10235</name>
</gene>
<dbReference type="InterPro" id="IPR027354">
    <property type="entry name" value="YcgL_dom"/>
</dbReference>
<organism evidence="3 4">
    <name type="scientific">Marinobacter psychrophilus</name>
    <dbReference type="NCBI Taxonomy" id="330734"/>
    <lineage>
        <taxon>Bacteria</taxon>
        <taxon>Pseudomonadati</taxon>
        <taxon>Pseudomonadota</taxon>
        <taxon>Gammaproteobacteria</taxon>
        <taxon>Pseudomonadales</taxon>
        <taxon>Marinobacteraceae</taxon>
        <taxon>Marinobacter</taxon>
    </lineage>
</organism>
<keyword evidence="4" id="KW-1185">Reference proteome</keyword>